<evidence type="ECO:0000256" key="2">
    <source>
        <dbReference type="ARBA" id="ARBA00022517"/>
    </source>
</evidence>
<organism evidence="7">
    <name type="scientific">Proteinivorax hydrogeniformans</name>
    <dbReference type="NCBI Taxonomy" id="1826727"/>
    <lineage>
        <taxon>Bacteria</taxon>
        <taxon>Bacillati</taxon>
        <taxon>Bacillota</taxon>
        <taxon>Clostridia</taxon>
        <taxon>Eubacteriales</taxon>
        <taxon>Proteinivoracaceae</taxon>
        <taxon>Proteinivorax</taxon>
    </lineage>
</organism>
<evidence type="ECO:0000256" key="3">
    <source>
        <dbReference type="ARBA" id="ARBA00022722"/>
    </source>
</evidence>
<dbReference type="SUPFAM" id="SSF53098">
    <property type="entry name" value="Ribonuclease H-like"/>
    <property type="match status" value="1"/>
</dbReference>
<dbReference type="PANTHER" id="PTHR33317">
    <property type="entry name" value="POLYNUCLEOTIDYL TRANSFERASE, RIBONUCLEASE H-LIKE SUPERFAMILY PROTEIN"/>
    <property type="match status" value="1"/>
</dbReference>
<keyword evidence="3 5" id="KW-0540">Nuclease</keyword>
<dbReference type="InterPro" id="IPR006641">
    <property type="entry name" value="YqgF/RNaseH-like_dom"/>
</dbReference>
<dbReference type="SMART" id="SM00732">
    <property type="entry name" value="YqgFc"/>
    <property type="match status" value="1"/>
</dbReference>
<evidence type="ECO:0000256" key="5">
    <source>
        <dbReference type="HAMAP-Rule" id="MF_00651"/>
    </source>
</evidence>
<accession>A0AAU8HRM0</accession>
<dbReference type="CDD" id="cd16964">
    <property type="entry name" value="YqgF"/>
    <property type="match status" value="1"/>
</dbReference>
<gene>
    <name evidence="7" type="primary">ruvX</name>
    <name evidence="7" type="ORF">PRVXH_001905</name>
</gene>
<comment type="function">
    <text evidence="5">Could be a nuclease involved in processing of the 5'-end of pre-16S rRNA.</text>
</comment>
<dbReference type="GO" id="GO:0016788">
    <property type="term" value="F:hydrolase activity, acting on ester bonds"/>
    <property type="evidence" value="ECO:0007669"/>
    <property type="project" value="UniProtKB-UniRule"/>
</dbReference>
<dbReference type="PANTHER" id="PTHR33317:SF4">
    <property type="entry name" value="POLYNUCLEOTIDYL TRANSFERASE, RIBONUCLEASE H-LIKE SUPERFAMILY PROTEIN"/>
    <property type="match status" value="1"/>
</dbReference>
<dbReference type="RefSeq" id="WP_353892551.1">
    <property type="nucleotide sequence ID" value="NZ_CP159485.1"/>
</dbReference>
<keyword evidence="1 5" id="KW-0963">Cytoplasm</keyword>
<proteinExistence type="inferred from homology"/>
<keyword evidence="2 5" id="KW-0690">Ribosome biogenesis</keyword>
<keyword evidence="4 5" id="KW-0378">Hydrolase</keyword>
<name>A0AAU8HRM0_9FIRM</name>
<protein>
    <recommendedName>
        <fullName evidence="5">Putative pre-16S rRNA nuclease</fullName>
        <ecNumber evidence="5">3.1.-.-</ecNumber>
    </recommendedName>
</protein>
<dbReference type="GO" id="GO:0005829">
    <property type="term" value="C:cytosol"/>
    <property type="evidence" value="ECO:0007669"/>
    <property type="project" value="TreeGrafter"/>
</dbReference>
<dbReference type="EC" id="3.1.-.-" evidence="5"/>
<dbReference type="NCBIfam" id="TIGR00250">
    <property type="entry name" value="RNAse_H_YqgF"/>
    <property type="match status" value="1"/>
</dbReference>
<dbReference type="InterPro" id="IPR005227">
    <property type="entry name" value="YqgF"/>
</dbReference>
<comment type="subcellular location">
    <subcellularLocation>
        <location evidence="5">Cytoplasm</location>
    </subcellularLocation>
</comment>
<dbReference type="EMBL" id="CP159485">
    <property type="protein sequence ID" value="XCI27974.1"/>
    <property type="molecule type" value="Genomic_DNA"/>
</dbReference>
<dbReference type="InterPro" id="IPR012337">
    <property type="entry name" value="RNaseH-like_sf"/>
</dbReference>
<comment type="similarity">
    <text evidence="5">Belongs to the YqgF HJR family.</text>
</comment>
<dbReference type="InterPro" id="IPR037027">
    <property type="entry name" value="YqgF/RNaseH-like_dom_sf"/>
</dbReference>
<evidence type="ECO:0000313" key="7">
    <source>
        <dbReference type="EMBL" id="XCI27974.1"/>
    </source>
</evidence>
<dbReference type="HAMAP" id="MF_00651">
    <property type="entry name" value="Nuclease_YqgF"/>
    <property type="match status" value="1"/>
</dbReference>
<feature type="domain" description="YqgF/RNase H-like" evidence="6">
    <location>
        <begin position="1"/>
        <end position="102"/>
    </location>
</feature>
<dbReference type="Pfam" id="PF03652">
    <property type="entry name" value="RuvX"/>
    <property type="match status" value="1"/>
</dbReference>
<reference evidence="7" key="2">
    <citation type="submission" date="2024-06" db="EMBL/GenBank/DDBJ databases">
        <authorList>
            <person name="Petrova K.O."/>
            <person name="Toshchakov S.V."/>
            <person name="Boltjanskaja Y.V."/>
            <person name="Kevbrin V.V."/>
        </authorList>
    </citation>
    <scope>NUCLEOTIDE SEQUENCE</scope>
    <source>
        <strain evidence="7">Z-710</strain>
    </source>
</reference>
<evidence type="ECO:0000256" key="4">
    <source>
        <dbReference type="ARBA" id="ARBA00022801"/>
    </source>
</evidence>
<dbReference type="GO" id="GO:0004518">
    <property type="term" value="F:nuclease activity"/>
    <property type="evidence" value="ECO:0007669"/>
    <property type="project" value="UniProtKB-KW"/>
</dbReference>
<dbReference type="GO" id="GO:0000967">
    <property type="term" value="P:rRNA 5'-end processing"/>
    <property type="evidence" value="ECO:0007669"/>
    <property type="project" value="UniProtKB-UniRule"/>
</dbReference>
<dbReference type="AlphaFoldDB" id="A0AAU8HRM0"/>
<evidence type="ECO:0000256" key="1">
    <source>
        <dbReference type="ARBA" id="ARBA00022490"/>
    </source>
</evidence>
<evidence type="ECO:0000259" key="6">
    <source>
        <dbReference type="SMART" id="SM00732"/>
    </source>
</evidence>
<reference evidence="7" key="1">
    <citation type="journal article" date="2018" name="Antonie Van Leeuwenhoek">
        <title>Proteinivorax hydrogeniformans sp. nov., an anaerobic, haloalkaliphilic bacterium fermenting proteinaceous compounds with high hydrogen production.</title>
        <authorList>
            <person name="Boltyanskaya Y."/>
            <person name="Detkova E."/>
            <person name="Pimenov N."/>
            <person name="Kevbrin V."/>
        </authorList>
    </citation>
    <scope>NUCLEOTIDE SEQUENCE</scope>
    <source>
        <strain evidence="7">Z-710</strain>
    </source>
</reference>
<dbReference type="Gene3D" id="3.30.420.140">
    <property type="entry name" value="YqgF/RNase H-like domain"/>
    <property type="match status" value="1"/>
</dbReference>
<sequence length="136" mass="15433">MRVMGLDLGEKTIGVAVSDELKITAQGLTVISRAGKKNDFAKLKEIIDEYKITKVVIGLPKNMDNSIGERGELSIKFKERMEKKFPHLEYYLEDERLTTAQAERQLIEADVSRKGRKKVIDKQAAILILQNFLAKI</sequence>